<evidence type="ECO:0000256" key="6">
    <source>
        <dbReference type="SAM" id="Phobius"/>
    </source>
</evidence>
<dbReference type="InterPro" id="IPR023298">
    <property type="entry name" value="ATPase_P-typ_TM_dom_sf"/>
</dbReference>
<feature type="transmembrane region" description="Helical" evidence="6">
    <location>
        <begin position="277"/>
        <end position="298"/>
    </location>
</feature>
<comment type="subcellular location">
    <subcellularLocation>
        <location evidence="1">Membrane</location>
        <topology evidence="1">Multi-pass membrane protein</topology>
    </subcellularLocation>
</comment>
<dbReference type="InterPro" id="IPR023299">
    <property type="entry name" value="ATPase_P-typ_cyto_dom_N"/>
</dbReference>
<evidence type="ECO:0000313" key="9">
    <source>
        <dbReference type="Proteomes" id="UP000004846"/>
    </source>
</evidence>
<dbReference type="SFLD" id="SFLDS00003">
    <property type="entry name" value="Haloacid_Dehalogenase"/>
    <property type="match status" value="1"/>
</dbReference>
<dbReference type="InterPro" id="IPR059000">
    <property type="entry name" value="ATPase_P-type_domA"/>
</dbReference>
<dbReference type="Pfam" id="PF00122">
    <property type="entry name" value="E1-E2_ATPase"/>
    <property type="match status" value="1"/>
</dbReference>
<dbReference type="PANTHER" id="PTHR42861">
    <property type="entry name" value="CALCIUM-TRANSPORTING ATPASE"/>
    <property type="match status" value="1"/>
</dbReference>
<dbReference type="SUPFAM" id="SSF56784">
    <property type="entry name" value="HAD-like"/>
    <property type="match status" value="1"/>
</dbReference>
<feature type="transmembrane region" description="Helical" evidence="6">
    <location>
        <begin position="89"/>
        <end position="107"/>
    </location>
</feature>
<evidence type="ECO:0000256" key="5">
    <source>
        <dbReference type="ARBA" id="ARBA00023136"/>
    </source>
</evidence>
<dbReference type="RefSeq" id="WP_002402030.1">
    <property type="nucleotide sequence ID" value="NZ_GL454426.1"/>
</dbReference>
<dbReference type="SFLD" id="SFLDF00027">
    <property type="entry name" value="p-type_atpase"/>
    <property type="match status" value="1"/>
</dbReference>
<dbReference type="InterPro" id="IPR018303">
    <property type="entry name" value="ATPase_P-typ_P_site"/>
</dbReference>
<feature type="transmembrane region" description="Helical" evidence="6">
    <location>
        <begin position="687"/>
        <end position="708"/>
    </location>
</feature>
<sequence>MCLRRKKEMQENEPIAVTANAERYYPEDKQGLTAAQVEERQRKGLVNAAVDTEFITTKQIVINNVFTYFNLIFVVLGVLLMLVQSYKNMTFLPVVIINTVIGIYQEIKSKKVLDSLNILNATKVTVVRDGQEQEISPDELVLDDVVLFKSGEQISGDAIVLSGEVRVNESLLTGESDEITKVADSQLLSGSFIVSGSCYARIDKIGAEAYVHQLTLEAKSIKKGEQSEMVGSINRLVKWVGIIIIPIGCVLFFQSYFINHQGLHDSIVSMEAALIGMIPEGLYLLTTVALAASTMRLAKRGVLLHNMKSIESLARVDVLCVDKTGTITENTMEVQELVPVVSIENDGTDLTNVEKLIGDFCRTMSADNDTMKAMKEFFVTNNQREAVSYTSFSSVEKFSSVTFPEATYILGAPEMILRDNYEMYQSEVEHYTSQGYRLLVFGKYLGEFQETLTAEVQPLGYILLWNPIRKEAKATFEYFAEQNVAIKVISGDNPLTVSNVAQAAGIIGAENYVDARTLTTMEAQTEALEKYTVFGRVTPEQKKQFVLLLKKLDYTVAMTGDGVNDILAMKEADCSIAMASGNQATAQASQVVLLDSDFSTMPEVVFEGRQVVNNIERSSSLFLVKNIFSLLMSVFAMIFAVTYPLQPTQVTLISLFTIGIPSTFLALEPNHRRIEGKFLFNVLSKAIPGGLTDMLVVGALLICGDILALQKTDISTTATLLLVSVGFMVLYKISSPMNRYRKRVMIGCLIGMVITSISMKNLFSLTSVSPTALLLLAILFFAADSTFQHLSTISEKVQLWFYKKRH</sequence>
<feature type="domain" description="P-type ATPase A" evidence="7">
    <location>
        <begin position="119"/>
        <end position="215"/>
    </location>
</feature>
<accession>A0A125W8P8</accession>
<dbReference type="InterPro" id="IPR008250">
    <property type="entry name" value="ATPase_P-typ_transduc_dom_A_sf"/>
</dbReference>
<dbReference type="HOGENOM" id="CLU_002360_5_1_9"/>
<feature type="transmembrane region" description="Helical" evidence="6">
    <location>
        <begin position="236"/>
        <end position="257"/>
    </location>
</feature>
<keyword evidence="4 6" id="KW-1133">Transmembrane helix</keyword>
<dbReference type="Proteomes" id="UP000004846">
    <property type="component" value="Unassembled WGS sequence"/>
</dbReference>
<reference evidence="8 9" key="1">
    <citation type="submission" date="2010-07" db="EMBL/GenBank/DDBJ databases">
        <authorList>
            <person name="Sid Ahmed O."/>
        </authorList>
    </citation>
    <scope>NUCLEOTIDE SEQUENCE [LARGE SCALE GENOMIC DNA]</scope>
    <source>
        <strain evidence="8 9">TX4248</strain>
    </source>
</reference>
<evidence type="ECO:0000256" key="2">
    <source>
        <dbReference type="ARBA" id="ARBA00022692"/>
    </source>
</evidence>
<dbReference type="PROSITE" id="PS00154">
    <property type="entry name" value="ATPASE_E1_E2"/>
    <property type="match status" value="1"/>
</dbReference>
<evidence type="ECO:0000313" key="8">
    <source>
        <dbReference type="EMBL" id="EFM83674.1"/>
    </source>
</evidence>
<dbReference type="Gene3D" id="1.20.1110.10">
    <property type="entry name" value="Calcium-transporting ATPase, transmembrane domain"/>
    <property type="match status" value="1"/>
</dbReference>
<dbReference type="InterPro" id="IPR044492">
    <property type="entry name" value="P_typ_ATPase_HD_dom"/>
</dbReference>
<feature type="transmembrane region" description="Helical" evidence="6">
    <location>
        <begin position="714"/>
        <end position="731"/>
    </location>
</feature>
<dbReference type="Gene3D" id="3.40.1110.10">
    <property type="entry name" value="Calcium-transporting ATPase, cytoplasmic domain N"/>
    <property type="match status" value="1"/>
</dbReference>
<keyword evidence="2 6" id="KW-0812">Transmembrane</keyword>
<evidence type="ECO:0000256" key="1">
    <source>
        <dbReference type="ARBA" id="ARBA00004141"/>
    </source>
</evidence>
<dbReference type="CDD" id="cd02609">
    <property type="entry name" value="P-type_ATPase"/>
    <property type="match status" value="1"/>
</dbReference>
<dbReference type="AlphaFoldDB" id="A0A125W8P8"/>
<feature type="transmembrane region" description="Helical" evidence="6">
    <location>
        <begin position="622"/>
        <end position="643"/>
    </location>
</feature>
<dbReference type="Pfam" id="PF00702">
    <property type="entry name" value="Hydrolase"/>
    <property type="match status" value="1"/>
</dbReference>
<feature type="transmembrane region" description="Helical" evidence="6">
    <location>
        <begin position="65"/>
        <end position="83"/>
    </location>
</feature>
<dbReference type="InterPro" id="IPR001757">
    <property type="entry name" value="P_typ_ATPase"/>
</dbReference>
<protein>
    <submittedName>
        <fullName evidence="8">E1-E2 ATPase</fullName>
    </submittedName>
</protein>
<dbReference type="PRINTS" id="PR00120">
    <property type="entry name" value="HATPASE"/>
</dbReference>
<dbReference type="InterPro" id="IPR023214">
    <property type="entry name" value="HAD_sf"/>
</dbReference>
<gene>
    <name evidence="8" type="ORF">HMPREF9498_00670</name>
</gene>
<keyword evidence="3" id="KW-1278">Translocase</keyword>
<evidence type="ECO:0000256" key="3">
    <source>
        <dbReference type="ARBA" id="ARBA00022967"/>
    </source>
</evidence>
<dbReference type="Gene3D" id="2.70.150.10">
    <property type="entry name" value="Calcium-transporting ATPase, cytoplasmic transduction domain A"/>
    <property type="match status" value="1"/>
</dbReference>
<comment type="caution">
    <text evidence="8">The sequence shown here is derived from an EMBL/GenBank/DDBJ whole genome shotgun (WGS) entry which is preliminary data.</text>
</comment>
<dbReference type="SUPFAM" id="SSF81653">
    <property type="entry name" value="Calcium ATPase, transduction domain A"/>
    <property type="match status" value="1"/>
</dbReference>
<dbReference type="Gene3D" id="3.40.50.1000">
    <property type="entry name" value="HAD superfamily/HAD-like"/>
    <property type="match status" value="1"/>
</dbReference>
<dbReference type="SFLD" id="SFLDG00002">
    <property type="entry name" value="C1.7:_P-type_atpase_like"/>
    <property type="match status" value="1"/>
</dbReference>
<name>A0A125W8P8_ENTFL</name>
<dbReference type="SUPFAM" id="SSF81665">
    <property type="entry name" value="Calcium ATPase, transmembrane domain M"/>
    <property type="match status" value="1"/>
</dbReference>
<evidence type="ECO:0000256" key="4">
    <source>
        <dbReference type="ARBA" id="ARBA00022989"/>
    </source>
</evidence>
<dbReference type="NCBIfam" id="TIGR01494">
    <property type="entry name" value="ATPase_P-type"/>
    <property type="match status" value="2"/>
</dbReference>
<evidence type="ECO:0000259" key="7">
    <source>
        <dbReference type="Pfam" id="PF00122"/>
    </source>
</evidence>
<keyword evidence="5 6" id="KW-0472">Membrane</keyword>
<proteinExistence type="predicted"/>
<dbReference type="GO" id="GO:0016887">
    <property type="term" value="F:ATP hydrolysis activity"/>
    <property type="evidence" value="ECO:0007669"/>
    <property type="project" value="InterPro"/>
</dbReference>
<organism evidence="8 9">
    <name type="scientific">Enterococcus faecalis TX4248</name>
    <dbReference type="NCBI Taxonomy" id="749495"/>
    <lineage>
        <taxon>Bacteria</taxon>
        <taxon>Bacillati</taxon>
        <taxon>Bacillota</taxon>
        <taxon>Bacilli</taxon>
        <taxon>Lactobacillales</taxon>
        <taxon>Enterococcaceae</taxon>
        <taxon>Enterococcus</taxon>
    </lineage>
</organism>
<dbReference type="InterPro" id="IPR036412">
    <property type="entry name" value="HAD-like_sf"/>
</dbReference>
<feature type="transmembrane region" description="Helical" evidence="6">
    <location>
        <begin position="649"/>
        <end position="667"/>
    </location>
</feature>
<dbReference type="GO" id="GO:0005524">
    <property type="term" value="F:ATP binding"/>
    <property type="evidence" value="ECO:0007669"/>
    <property type="project" value="InterPro"/>
</dbReference>
<dbReference type="GO" id="GO:0016020">
    <property type="term" value="C:membrane"/>
    <property type="evidence" value="ECO:0007669"/>
    <property type="project" value="UniProtKB-SubCell"/>
</dbReference>
<dbReference type="PRINTS" id="PR00119">
    <property type="entry name" value="CATATPASE"/>
</dbReference>
<feature type="transmembrane region" description="Helical" evidence="6">
    <location>
        <begin position="765"/>
        <end position="783"/>
    </location>
</feature>
<dbReference type="EMBL" id="AEBR01000020">
    <property type="protein sequence ID" value="EFM83674.1"/>
    <property type="molecule type" value="Genomic_DNA"/>
</dbReference>